<accession>A0AAD9LLR2</accession>
<evidence type="ECO:0000256" key="1">
    <source>
        <dbReference type="SAM" id="MobiDB-lite"/>
    </source>
</evidence>
<evidence type="ECO:0000313" key="3">
    <source>
        <dbReference type="Proteomes" id="UP001259832"/>
    </source>
</evidence>
<dbReference type="Proteomes" id="UP001259832">
    <property type="component" value="Unassembled WGS sequence"/>
</dbReference>
<comment type="caution">
    <text evidence="2">The sequence shown here is derived from an EMBL/GenBank/DDBJ whole genome shotgun (WGS) entry which is preliminary data.</text>
</comment>
<name>A0AAD9LLR2_9STRA</name>
<organism evidence="2 3">
    <name type="scientific">Phytophthora citrophthora</name>
    <dbReference type="NCBI Taxonomy" id="4793"/>
    <lineage>
        <taxon>Eukaryota</taxon>
        <taxon>Sar</taxon>
        <taxon>Stramenopiles</taxon>
        <taxon>Oomycota</taxon>
        <taxon>Peronosporomycetes</taxon>
        <taxon>Peronosporales</taxon>
        <taxon>Peronosporaceae</taxon>
        <taxon>Phytophthora</taxon>
    </lineage>
</organism>
<sequence length="176" mass="19038">MRSSRREKSTTSTAPAAAAHDVDFGYLWRQLRVAGRTSKKPTGIQTEWTYTSPENDVLVGERAVVEFAFQPGLLIEYEGDSAGESDGTGEHMQDEHVAEEVGSDGGDDGGNVDATIRPSQIDTSVLLLQNSVVQLFGPDSDASEPDLSQNAVARAFDLSQRDRRADEEHRDAAASL</sequence>
<proteinExistence type="predicted"/>
<protein>
    <submittedName>
        <fullName evidence="2">Uncharacterized protein</fullName>
    </submittedName>
</protein>
<feature type="region of interest" description="Disordered" evidence="1">
    <location>
        <begin position="78"/>
        <end position="116"/>
    </location>
</feature>
<dbReference type="AlphaFoldDB" id="A0AAD9LLR2"/>
<evidence type="ECO:0000313" key="2">
    <source>
        <dbReference type="EMBL" id="KAK1941558.1"/>
    </source>
</evidence>
<dbReference type="EMBL" id="JASMQC010000012">
    <property type="protein sequence ID" value="KAK1941558.1"/>
    <property type="molecule type" value="Genomic_DNA"/>
</dbReference>
<feature type="compositionally biased region" description="Basic and acidic residues" evidence="1">
    <location>
        <begin position="88"/>
        <end position="99"/>
    </location>
</feature>
<keyword evidence="3" id="KW-1185">Reference proteome</keyword>
<gene>
    <name evidence="2" type="ORF">P3T76_007424</name>
</gene>
<reference evidence="2" key="1">
    <citation type="submission" date="2023-08" db="EMBL/GenBank/DDBJ databases">
        <title>Reference Genome Resource for the Citrus Pathogen Phytophthora citrophthora.</title>
        <authorList>
            <person name="Moller H."/>
            <person name="Coetzee B."/>
            <person name="Rose L.J."/>
            <person name="Van Niekerk J.M."/>
        </authorList>
    </citation>
    <scope>NUCLEOTIDE SEQUENCE</scope>
    <source>
        <strain evidence="2">STE-U-9442</strain>
    </source>
</reference>